<dbReference type="InterPro" id="IPR017970">
    <property type="entry name" value="Homeobox_CS"/>
</dbReference>
<reference evidence="11" key="1">
    <citation type="submission" date="2022-03" db="EMBL/GenBank/DDBJ databases">
        <authorList>
            <person name="Martin C."/>
        </authorList>
    </citation>
    <scope>NUCLEOTIDE SEQUENCE</scope>
</reference>
<evidence type="ECO:0000256" key="1">
    <source>
        <dbReference type="ARBA" id="ARBA00003263"/>
    </source>
</evidence>
<evidence type="ECO:0000256" key="2">
    <source>
        <dbReference type="ARBA" id="ARBA00004123"/>
    </source>
</evidence>
<protein>
    <submittedName>
        <fullName evidence="11">Uncharacterized protein</fullName>
    </submittedName>
</protein>
<proteinExistence type="inferred from homology"/>
<dbReference type="GO" id="GO:0000978">
    <property type="term" value="F:RNA polymerase II cis-regulatory region sequence-specific DNA binding"/>
    <property type="evidence" value="ECO:0007669"/>
    <property type="project" value="TreeGrafter"/>
</dbReference>
<dbReference type="PANTHER" id="PTHR45664">
    <property type="entry name" value="PROTEIN ZERKNUELLT 1-RELATED"/>
    <property type="match status" value="1"/>
</dbReference>
<dbReference type="PROSITE" id="PS50071">
    <property type="entry name" value="HOMEOBOX_2"/>
    <property type="match status" value="1"/>
</dbReference>
<dbReference type="GO" id="GO:0009952">
    <property type="term" value="P:anterior/posterior pattern specification"/>
    <property type="evidence" value="ECO:0007669"/>
    <property type="project" value="TreeGrafter"/>
</dbReference>
<dbReference type="Proteomes" id="UP000749559">
    <property type="component" value="Unassembled WGS sequence"/>
</dbReference>
<keyword evidence="7 8" id="KW-0539">Nucleus</keyword>
<dbReference type="GO" id="GO:0000981">
    <property type="term" value="F:DNA-binding transcription factor activity, RNA polymerase II-specific"/>
    <property type="evidence" value="ECO:0007669"/>
    <property type="project" value="InterPro"/>
</dbReference>
<comment type="function">
    <text evidence="1">Sequence-specific transcription factor which is part of a developmental regulatory system that provides cells with specific positional identities on the anterior-posterior axis.</text>
</comment>
<dbReference type="InterPro" id="IPR001356">
    <property type="entry name" value="HD"/>
</dbReference>
<evidence type="ECO:0000256" key="8">
    <source>
        <dbReference type="PROSITE-ProRule" id="PRU00108"/>
    </source>
</evidence>
<comment type="subcellular location">
    <subcellularLocation>
        <location evidence="2 8 9">Nucleus</location>
    </subcellularLocation>
</comment>
<sequence>MATDTALLTKLIQDAVQKLCMQHVHSSTMVEIDGIICVSPINERDIVIKMHKTLEKSAEATVSNIQNVLAEKLKQQSMDRASQDFMNNIESNCQLAKSPEDMYSSAMTWLKTQPLMSPFQHISAHQLLAQQAALAHNATQESTQEVKQADQPVNLTLKRKSTEAHEKVEPPYSAKRSRQASERNDRVDEDDCVTVDDRDDIKEEVFNDTNDITQEDPQPPRPLYPHTRAVLHNGLTTHKPPADVGWPGTPSIYGLYGNHSNNNSANVASGNNFNNFNADSDSLPRIGKSRNRTAYSNAQIYQLEQEFLINRYINRPRRHELALLLGLNELQIKIWFQNRRMKEKKEKGGSVSGTWNTRDSLDDSMLSSENDHQGSPPVSPYKDDSPTRGTVNDADDMKQENIQGNVNKEFTKQEIKTE</sequence>
<dbReference type="PRINTS" id="PR00024">
    <property type="entry name" value="HOMEOBOX"/>
</dbReference>
<feature type="region of interest" description="Disordered" evidence="10">
    <location>
        <begin position="139"/>
        <end position="226"/>
    </location>
</feature>
<dbReference type="PRINTS" id="PR00031">
    <property type="entry name" value="HTHREPRESSR"/>
</dbReference>
<organism evidence="11 12">
    <name type="scientific">Owenia fusiformis</name>
    <name type="common">Polychaete worm</name>
    <dbReference type="NCBI Taxonomy" id="6347"/>
    <lineage>
        <taxon>Eukaryota</taxon>
        <taxon>Metazoa</taxon>
        <taxon>Spiralia</taxon>
        <taxon>Lophotrochozoa</taxon>
        <taxon>Annelida</taxon>
        <taxon>Polychaeta</taxon>
        <taxon>Sedentaria</taxon>
        <taxon>Canalipalpata</taxon>
        <taxon>Sabellida</taxon>
        <taxon>Oweniida</taxon>
        <taxon>Oweniidae</taxon>
        <taxon>Owenia</taxon>
    </lineage>
</organism>
<dbReference type="CDD" id="cd00086">
    <property type="entry name" value="homeodomain"/>
    <property type="match status" value="1"/>
</dbReference>
<feature type="compositionally biased region" description="Polar residues" evidence="10">
    <location>
        <begin position="139"/>
        <end position="154"/>
    </location>
</feature>
<dbReference type="InterPro" id="IPR020479">
    <property type="entry name" value="HD_metazoa"/>
</dbReference>
<dbReference type="GO" id="GO:0005634">
    <property type="term" value="C:nucleus"/>
    <property type="evidence" value="ECO:0007669"/>
    <property type="project" value="UniProtKB-SubCell"/>
</dbReference>
<dbReference type="EMBL" id="CAIIXF020000002">
    <property type="protein sequence ID" value="CAH1776842.1"/>
    <property type="molecule type" value="Genomic_DNA"/>
</dbReference>
<keyword evidence="5 8" id="KW-0238">DNA-binding</keyword>
<feature type="compositionally biased region" description="Basic and acidic residues" evidence="10">
    <location>
        <begin position="409"/>
        <end position="418"/>
    </location>
</feature>
<evidence type="ECO:0000256" key="7">
    <source>
        <dbReference type="ARBA" id="ARBA00023242"/>
    </source>
</evidence>
<gene>
    <name evidence="11" type="ORF">OFUS_LOCUS3974</name>
</gene>
<evidence type="ECO:0000313" key="12">
    <source>
        <dbReference type="Proteomes" id="UP000749559"/>
    </source>
</evidence>
<accession>A0A8J1TFT2</accession>
<dbReference type="Pfam" id="PF00046">
    <property type="entry name" value="Homeodomain"/>
    <property type="match status" value="1"/>
</dbReference>
<dbReference type="AlphaFoldDB" id="A0A8J1TFT2"/>
<name>A0A8J1TFT2_OWEFU</name>
<dbReference type="PANTHER" id="PTHR45664:SF11">
    <property type="entry name" value="HOMEOBOX PROTEIN HOX-B3"/>
    <property type="match status" value="1"/>
</dbReference>
<feature type="compositionally biased region" description="Basic and acidic residues" evidence="10">
    <location>
        <begin position="195"/>
        <end position="205"/>
    </location>
</feature>
<feature type="DNA-binding region" description="Homeobox" evidence="8">
    <location>
        <begin position="288"/>
        <end position="347"/>
    </location>
</feature>
<evidence type="ECO:0000256" key="5">
    <source>
        <dbReference type="ARBA" id="ARBA00023125"/>
    </source>
</evidence>
<dbReference type="InterPro" id="IPR000047">
    <property type="entry name" value="HTH_motif"/>
</dbReference>
<feature type="compositionally biased region" description="Basic and acidic residues" evidence="10">
    <location>
        <begin position="160"/>
        <end position="169"/>
    </location>
</feature>
<evidence type="ECO:0000256" key="10">
    <source>
        <dbReference type="SAM" id="MobiDB-lite"/>
    </source>
</evidence>
<comment type="similarity">
    <text evidence="3">Belongs to the Antp homeobox family.</text>
</comment>
<evidence type="ECO:0000256" key="9">
    <source>
        <dbReference type="RuleBase" id="RU000682"/>
    </source>
</evidence>
<dbReference type="SMART" id="SM00389">
    <property type="entry name" value="HOX"/>
    <property type="match status" value="1"/>
</dbReference>
<dbReference type="PROSITE" id="PS00027">
    <property type="entry name" value="HOMEOBOX_1"/>
    <property type="match status" value="1"/>
</dbReference>
<evidence type="ECO:0000256" key="6">
    <source>
        <dbReference type="ARBA" id="ARBA00023155"/>
    </source>
</evidence>
<keyword evidence="4" id="KW-0217">Developmental protein</keyword>
<comment type="caution">
    <text evidence="11">The sequence shown here is derived from an EMBL/GenBank/DDBJ whole genome shotgun (WGS) entry which is preliminary data.</text>
</comment>
<dbReference type="Gene3D" id="1.10.10.60">
    <property type="entry name" value="Homeodomain-like"/>
    <property type="match status" value="1"/>
</dbReference>
<keyword evidence="12" id="KW-1185">Reference proteome</keyword>
<evidence type="ECO:0000256" key="4">
    <source>
        <dbReference type="ARBA" id="ARBA00022473"/>
    </source>
</evidence>
<keyword evidence="6 8" id="KW-0371">Homeobox</keyword>
<feature type="compositionally biased region" description="Polar residues" evidence="10">
    <location>
        <begin position="207"/>
        <end position="216"/>
    </location>
</feature>
<evidence type="ECO:0000313" key="11">
    <source>
        <dbReference type="EMBL" id="CAH1776842.1"/>
    </source>
</evidence>
<dbReference type="InterPro" id="IPR009057">
    <property type="entry name" value="Homeodomain-like_sf"/>
</dbReference>
<dbReference type="SUPFAM" id="SSF46689">
    <property type="entry name" value="Homeodomain-like"/>
    <property type="match status" value="1"/>
</dbReference>
<evidence type="ECO:0000256" key="3">
    <source>
        <dbReference type="ARBA" id="ARBA00009107"/>
    </source>
</evidence>
<feature type="region of interest" description="Disordered" evidence="10">
    <location>
        <begin position="343"/>
        <end position="418"/>
    </location>
</feature>